<dbReference type="EMBL" id="GBRH01175285">
    <property type="protein sequence ID" value="JAE22611.1"/>
    <property type="molecule type" value="Transcribed_RNA"/>
</dbReference>
<reference evidence="2" key="2">
    <citation type="journal article" date="2015" name="Data Brief">
        <title>Shoot transcriptome of the giant reed, Arundo donax.</title>
        <authorList>
            <person name="Barrero R.A."/>
            <person name="Guerrero F.D."/>
            <person name="Moolhuijzen P."/>
            <person name="Goolsby J.A."/>
            <person name="Tidwell J."/>
            <person name="Bellgard S.E."/>
            <person name="Bellgard M.I."/>
        </authorList>
    </citation>
    <scope>NUCLEOTIDE SEQUENCE</scope>
    <source>
        <tissue evidence="2">Shoot tissue taken approximately 20 cm above the soil surface</tissue>
    </source>
</reference>
<protein>
    <submittedName>
        <fullName evidence="2">Uncharacterized protein</fullName>
    </submittedName>
</protein>
<reference evidence="2" key="1">
    <citation type="submission" date="2014-09" db="EMBL/GenBank/DDBJ databases">
        <authorList>
            <person name="Magalhaes I.L.F."/>
            <person name="Oliveira U."/>
            <person name="Santos F.R."/>
            <person name="Vidigal T.H.D.A."/>
            <person name="Brescovit A.D."/>
            <person name="Santos A.J."/>
        </authorList>
    </citation>
    <scope>NUCLEOTIDE SEQUENCE</scope>
    <source>
        <tissue evidence="2">Shoot tissue taken approximately 20 cm above the soil surface</tissue>
    </source>
</reference>
<dbReference type="AlphaFoldDB" id="A0A0A9GJD4"/>
<organism evidence="2">
    <name type="scientific">Arundo donax</name>
    <name type="common">Giant reed</name>
    <name type="synonym">Donax arundinaceus</name>
    <dbReference type="NCBI Taxonomy" id="35708"/>
    <lineage>
        <taxon>Eukaryota</taxon>
        <taxon>Viridiplantae</taxon>
        <taxon>Streptophyta</taxon>
        <taxon>Embryophyta</taxon>
        <taxon>Tracheophyta</taxon>
        <taxon>Spermatophyta</taxon>
        <taxon>Magnoliopsida</taxon>
        <taxon>Liliopsida</taxon>
        <taxon>Poales</taxon>
        <taxon>Poaceae</taxon>
        <taxon>PACMAD clade</taxon>
        <taxon>Arundinoideae</taxon>
        <taxon>Arundineae</taxon>
        <taxon>Arundo</taxon>
    </lineage>
</organism>
<sequence>MPDRAELRQEVLLLLLVRRRRRRQPLHRDGAAVVQDPTVHLAVPALAHHVVLVEAIGGPVELVVGEAPPGGLVRRRRRRRLDVDALLGGLISVAPAAEGQEPLQAPAPEVVHLPPRRQESKNAAAMAR</sequence>
<evidence type="ECO:0000313" key="2">
    <source>
        <dbReference type="EMBL" id="JAE22611.1"/>
    </source>
</evidence>
<accession>A0A0A9GJD4</accession>
<name>A0A0A9GJD4_ARUDO</name>
<evidence type="ECO:0000256" key="1">
    <source>
        <dbReference type="SAM" id="MobiDB-lite"/>
    </source>
</evidence>
<feature type="region of interest" description="Disordered" evidence="1">
    <location>
        <begin position="98"/>
        <end position="128"/>
    </location>
</feature>
<proteinExistence type="predicted"/>